<accession>A0A0A8ZWH9</accession>
<proteinExistence type="predicted"/>
<protein>
    <submittedName>
        <fullName evidence="1">Uncharacterized protein</fullName>
    </submittedName>
</protein>
<dbReference type="AlphaFoldDB" id="A0A0A8ZWH9"/>
<sequence length="28" mass="3205">MTKAFFSCLLLHAAASEAVIYCWIWICL</sequence>
<evidence type="ECO:0000313" key="1">
    <source>
        <dbReference type="EMBL" id="JAD39122.1"/>
    </source>
</evidence>
<dbReference type="EMBL" id="GBRH01258773">
    <property type="protein sequence ID" value="JAD39122.1"/>
    <property type="molecule type" value="Transcribed_RNA"/>
</dbReference>
<reference evidence="1" key="1">
    <citation type="submission" date="2014-09" db="EMBL/GenBank/DDBJ databases">
        <authorList>
            <person name="Magalhaes I.L.F."/>
            <person name="Oliveira U."/>
            <person name="Santos F.R."/>
            <person name="Vidigal T.H.D.A."/>
            <person name="Brescovit A.D."/>
            <person name="Santos A.J."/>
        </authorList>
    </citation>
    <scope>NUCLEOTIDE SEQUENCE</scope>
    <source>
        <tissue evidence="1">Shoot tissue taken approximately 20 cm above the soil surface</tissue>
    </source>
</reference>
<organism evidence="1">
    <name type="scientific">Arundo donax</name>
    <name type="common">Giant reed</name>
    <name type="synonym">Donax arundinaceus</name>
    <dbReference type="NCBI Taxonomy" id="35708"/>
    <lineage>
        <taxon>Eukaryota</taxon>
        <taxon>Viridiplantae</taxon>
        <taxon>Streptophyta</taxon>
        <taxon>Embryophyta</taxon>
        <taxon>Tracheophyta</taxon>
        <taxon>Spermatophyta</taxon>
        <taxon>Magnoliopsida</taxon>
        <taxon>Liliopsida</taxon>
        <taxon>Poales</taxon>
        <taxon>Poaceae</taxon>
        <taxon>PACMAD clade</taxon>
        <taxon>Arundinoideae</taxon>
        <taxon>Arundineae</taxon>
        <taxon>Arundo</taxon>
    </lineage>
</organism>
<reference evidence="1" key="2">
    <citation type="journal article" date="2015" name="Data Brief">
        <title>Shoot transcriptome of the giant reed, Arundo donax.</title>
        <authorList>
            <person name="Barrero R.A."/>
            <person name="Guerrero F.D."/>
            <person name="Moolhuijzen P."/>
            <person name="Goolsby J.A."/>
            <person name="Tidwell J."/>
            <person name="Bellgard S.E."/>
            <person name="Bellgard M.I."/>
        </authorList>
    </citation>
    <scope>NUCLEOTIDE SEQUENCE</scope>
    <source>
        <tissue evidence="1">Shoot tissue taken approximately 20 cm above the soil surface</tissue>
    </source>
</reference>
<name>A0A0A8ZWH9_ARUDO</name>